<evidence type="ECO:0000313" key="5">
    <source>
        <dbReference type="Proteomes" id="UP000184287"/>
    </source>
</evidence>
<dbReference type="STRING" id="288992.SAMN04488522_101321"/>
<keyword evidence="2" id="KW-0812">Transmembrane</keyword>
<dbReference type="InterPro" id="IPR036890">
    <property type="entry name" value="HATPase_C_sf"/>
</dbReference>
<feature type="transmembrane region" description="Helical" evidence="2">
    <location>
        <begin position="87"/>
        <end position="106"/>
    </location>
</feature>
<dbReference type="GO" id="GO:0000155">
    <property type="term" value="F:phosphorelay sensor kinase activity"/>
    <property type="evidence" value="ECO:0007669"/>
    <property type="project" value="InterPro"/>
</dbReference>
<proteinExistence type="predicted"/>
<evidence type="ECO:0000259" key="3">
    <source>
        <dbReference type="Pfam" id="PF06580"/>
    </source>
</evidence>
<feature type="coiled-coil region" evidence="1">
    <location>
        <begin position="140"/>
        <end position="169"/>
    </location>
</feature>
<keyword evidence="2" id="KW-1133">Transmembrane helix</keyword>
<keyword evidence="4" id="KW-0808">Transferase</keyword>
<dbReference type="InterPro" id="IPR010559">
    <property type="entry name" value="Sig_transdc_His_kin_internal"/>
</dbReference>
<dbReference type="AlphaFoldDB" id="A0A1M4TU45"/>
<dbReference type="EMBL" id="FQUQ01000001">
    <property type="protein sequence ID" value="SHE48009.1"/>
    <property type="molecule type" value="Genomic_DNA"/>
</dbReference>
<dbReference type="SUPFAM" id="SSF55874">
    <property type="entry name" value="ATPase domain of HSP90 chaperone/DNA topoisomerase II/histidine kinase"/>
    <property type="match status" value="1"/>
</dbReference>
<dbReference type="Pfam" id="PF06580">
    <property type="entry name" value="His_kinase"/>
    <property type="match status" value="1"/>
</dbReference>
<feature type="transmembrane region" description="Helical" evidence="2">
    <location>
        <begin position="12"/>
        <end position="32"/>
    </location>
</feature>
<keyword evidence="5" id="KW-1185">Reference proteome</keyword>
<reference evidence="5" key="1">
    <citation type="submission" date="2016-11" db="EMBL/GenBank/DDBJ databases">
        <authorList>
            <person name="Varghese N."/>
            <person name="Submissions S."/>
        </authorList>
    </citation>
    <scope>NUCLEOTIDE SEQUENCE [LARGE SCALE GENOMIC DNA]</scope>
    <source>
        <strain evidence="5">DSM 16990</strain>
    </source>
</reference>
<keyword evidence="4" id="KW-0418">Kinase</keyword>
<gene>
    <name evidence="4" type="ORF">SAMN04488522_101321</name>
</gene>
<evidence type="ECO:0000256" key="2">
    <source>
        <dbReference type="SAM" id="Phobius"/>
    </source>
</evidence>
<evidence type="ECO:0000313" key="4">
    <source>
        <dbReference type="EMBL" id="SHE48009.1"/>
    </source>
</evidence>
<organism evidence="4 5">
    <name type="scientific">Pedobacter caeni</name>
    <dbReference type="NCBI Taxonomy" id="288992"/>
    <lineage>
        <taxon>Bacteria</taxon>
        <taxon>Pseudomonadati</taxon>
        <taxon>Bacteroidota</taxon>
        <taxon>Sphingobacteriia</taxon>
        <taxon>Sphingobacteriales</taxon>
        <taxon>Sphingobacteriaceae</taxon>
        <taxon>Pedobacter</taxon>
    </lineage>
</organism>
<dbReference type="GO" id="GO:0016020">
    <property type="term" value="C:membrane"/>
    <property type="evidence" value="ECO:0007669"/>
    <property type="project" value="InterPro"/>
</dbReference>
<dbReference type="OrthoDB" id="9792992at2"/>
<dbReference type="Proteomes" id="UP000184287">
    <property type="component" value="Unassembled WGS sequence"/>
</dbReference>
<name>A0A1M4TU45_9SPHI</name>
<protein>
    <submittedName>
        <fullName evidence="4">Histidine kinase</fullName>
    </submittedName>
</protein>
<dbReference type="PANTHER" id="PTHR34220">
    <property type="entry name" value="SENSOR HISTIDINE KINASE YPDA"/>
    <property type="match status" value="1"/>
</dbReference>
<feature type="domain" description="Signal transduction histidine kinase internal region" evidence="3">
    <location>
        <begin position="159"/>
        <end position="238"/>
    </location>
</feature>
<keyword evidence="1" id="KW-0175">Coiled coil</keyword>
<dbReference type="RefSeq" id="WP_073226540.1">
    <property type="nucleotide sequence ID" value="NZ_FQUQ01000001.1"/>
</dbReference>
<keyword evidence="2" id="KW-0472">Membrane</keyword>
<accession>A0A1M4TU45</accession>
<evidence type="ECO:0000256" key="1">
    <source>
        <dbReference type="SAM" id="Coils"/>
    </source>
</evidence>
<dbReference type="InterPro" id="IPR050640">
    <property type="entry name" value="Bact_2-comp_sensor_kinase"/>
</dbReference>
<feature type="transmembrane region" description="Helical" evidence="2">
    <location>
        <begin position="118"/>
        <end position="140"/>
    </location>
</feature>
<dbReference type="Gene3D" id="3.30.565.10">
    <property type="entry name" value="Histidine kinase-like ATPase, C-terminal domain"/>
    <property type="match status" value="1"/>
</dbReference>
<dbReference type="PANTHER" id="PTHR34220:SF7">
    <property type="entry name" value="SENSOR HISTIDINE KINASE YPDA"/>
    <property type="match status" value="1"/>
</dbReference>
<sequence length="345" mass="39773">MQHIRKHWKQILTILMIYTLWSVIAFLSLVVLQGLPTTLTQFGQGSQLYINFVHSIVKGTIVYYLLIYHLAIPMIKSRIWKKPMLKCVLLFILLTGYEYIYNFHIAPTGIGNSSVNTFIIAAICLDVIMVLVSIFLATLINAEEMRKHKDELEKEKLKAELSAIKYQINPHFLFNSLSFIYTKTVKTSPEAARAVNLLSEIMAYALDDWDELGTVPLALEVEQMKRVIEMNQIRFNHTLKIKYEENIEDSVAHIPILSLVTLVENAFKHGDMNDGQNHISIELKATRSRIYFRVSNKKKKGPKEPSTGIGLNNVQQRLQLMYGIRQSFTIKEDENYYMNEISINL</sequence>
<feature type="transmembrane region" description="Helical" evidence="2">
    <location>
        <begin position="52"/>
        <end position="75"/>
    </location>
</feature>